<feature type="domain" description="Metallo-beta-lactamase" evidence="1">
    <location>
        <begin position="16"/>
        <end position="202"/>
    </location>
</feature>
<organism evidence="2 3">
    <name type="scientific">Lebetimonas natsushimae</name>
    <dbReference type="NCBI Taxonomy" id="1936991"/>
    <lineage>
        <taxon>Bacteria</taxon>
        <taxon>Pseudomonadati</taxon>
        <taxon>Campylobacterota</taxon>
        <taxon>Epsilonproteobacteria</taxon>
        <taxon>Nautiliales</taxon>
        <taxon>Nautiliaceae</taxon>
        <taxon>Lebetimonas</taxon>
    </lineage>
</organism>
<protein>
    <submittedName>
        <fullName evidence="2">7,8-dihydropterin-6-yl-methyl-4-(Beta-D-ribofuranosyl)aminobenzene 5'-phosphate synthase</fullName>
        <ecNumber evidence="2">2.5.1.105</ecNumber>
    </submittedName>
</protein>
<name>A0A292YB71_9BACT</name>
<dbReference type="InterPro" id="IPR001279">
    <property type="entry name" value="Metallo-B-lactamas"/>
</dbReference>
<dbReference type="PANTHER" id="PTHR13754:SF13">
    <property type="entry name" value="METALLO-BETA-LACTAMASE SUPERFAMILY PROTEIN (AFU_ORTHOLOGUE AFUA_3G07630)"/>
    <property type="match status" value="1"/>
</dbReference>
<dbReference type="OrthoDB" id="5443440at2"/>
<dbReference type="GO" id="GO:0102041">
    <property type="term" value="F:7,8-dihydropterin-6-yl-methyl-4-(beta-D-ribofuranosyl)aminobenzene 5'-phosphate synthase"/>
    <property type="evidence" value="ECO:0007669"/>
    <property type="project" value="UniProtKB-EC"/>
</dbReference>
<keyword evidence="2" id="KW-0808">Transferase</keyword>
<dbReference type="Gene3D" id="3.60.15.10">
    <property type="entry name" value="Ribonuclease Z/Hydroxyacylglutathione hydrolase-like"/>
    <property type="match status" value="1"/>
</dbReference>
<dbReference type="PANTHER" id="PTHR13754">
    <property type="entry name" value="METALLO-BETA-LACTAMASE SUPERFAMILY PROTEIN"/>
    <property type="match status" value="1"/>
</dbReference>
<sequence length="231" mass="26197">MRFSIVFDNYRANEKLESFWGFGCMINDDFLFDTGSNGRALVRNMAKMNFDLEKLKYLFISHPHWDHIGGIDSVVDVNRNLTLFLPDSLSALYIRDLKKLSEKVKVINEYPTRLFDNFYSTGVMHPVGEQSLVIDEGEFSIVVTGCAHPGIVNIVKRAIEMLNKPVLYALGGFHLMRSSEEEIAEVIKELKNLGVEYVTPTHCSGDLAIEMFKEAYGENYIPGGVGRIIEF</sequence>
<dbReference type="InterPro" id="IPR041712">
    <property type="entry name" value="DHPS-like_MBL-fold"/>
</dbReference>
<dbReference type="AlphaFoldDB" id="A0A292YB71"/>
<dbReference type="CDD" id="cd07713">
    <property type="entry name" value="DHPS-like_MBL-fold"/>
    <property type="match status" value="1"/>
</dbReference>
<dbReference type="SUPFAM" id="SSF56281">
    <property type="entry name" value="Metallo-hydrolase/oxidoreductase"/>
    <property type="match status" value="1"/>
</dbReference>
<evidence type="ECO:0000313" key="2">
    <source>
        <dbReference type="EMBL" id="GAX86779.1"/>
    </source>
</evidence>
<dbReference type="Pfam" id="PF00753">
    <property type="entry name" value="Lactamase_B"/>
    <property type="match status" value="1"/>
</dbReference>
<dbReference type="InterPro" id="IPR036866">
    <property type="entry name" value="RibonucZ/Hydroxyglut_hydro"/>
</dbReference>
<reference evidence="2 3" key="1">
    <citation type="journal article" date="2017" name="Syst. Appl. Microbiol.">
        <title>Lebetimonas natsushimae sp. nov., a novel strictly anaerobic, moderately thermophilic chemoautotroph isolated from a deep-sea hydrothermal vent polychaete nest in the Mid-Okinawa Trough.</title>
        <authorList>
            <person name="Nagata R."/>
            <person name="Takaki Y."/>
            <person name="Tame A."/>
            <person name="Nunoura T."/>
            <person name="Muto H."/>
            <person name="Mino S."/>
            <person name="Sawayama S."/>
            <person name="Takai K."/>
            <person name="Nakagawa S."/>
        </authorList>
    </citation>
    <scope>NUCLEOTIDE SEQUENCE [LARGE SCALE GENOMIC DNA]</scope>
    <source>
        <strain evidence="2 3">HS1857</strain>
    </source>
</reference>
<dbReference type="RefSeq" id="WP_096257950.1">
    <property type="nucleotide sequence ID" value="NZ_BDME01000001.1"/>
</dbReference>
<dbReference type="EMBL" id="BDME01000001">
    <property type="protein sequence ID" value="GAX86779.1"/>
    <property type="molecule type" value="Genomic_DNA"/>
</dbReference>
<evidence type="ECO:0000259" key="1">
    <source>
        <dbReference type="SMART" id="SM00849"/>
    </source>
</evidence>
<dbReference type="Proteomes" id="UP000217944">
    <property type="component" value="Unassembled WGS sequence"/>
</dbReference>
<dbReference type="InterPro" id="IPR052926">
    <property type="entry name" value="Metallo-beta-lactamase_dom"/>
</dbReference>
<accession>A0A292YB71</accession>
<gene>
    <name evidence="2" type="ORF">LNAT_P0074</name>
</gene>
<comment type="caution">
    <text evidence="2">The sequence shown here is derived from an EMBL/GenBank/DDBJ whole genome shotgun (WGS) entry which is preliminary data.</text>
</comment>
<keyword evidence="3" id="KW-1185">Reference proteome</keyword>
<dbReference type="EC" id="2.5.1.105" evidence="2"/>
<dbReference type="SMART" id="SM00849">
    <property type="entry name" value="Lactamase_B"/>
    <property type="match status" value="1"/>
</dbReference>
<evidence type="ECO:0000313" key="3">
    <source>
        <dbReference type="Proteomes" id="UP000217944"/>
    </source>
</evidence>
<proteinExistence type="predicted"/>